<dbReference type="GO" id="GO:0005524">
    <property type="term" value="F:ATP binding"/>
    <property type="evidence" value="ECO:0007669"/>
    <property type="project" value="InterPro"/>
</dbReference>
<dbReference type="PROSITE" id="PS51192">
    <property type="entry name" value="HELICASE_ATP_BIND_1"/>
    <property type="match status" value="1"/>
</dbReference>
<feature type="domain" description="Helicase ATP-binding" evidence="2">
    <location>
        <begin position="74"/>
        <end position="281"/>
    </location>
</feature>
<evidence type="ECO:0000259" key="2">
    <source>
        <dbReference type="PROSITE" id="PS51192"/>
    </source>
</evidence>
<evidence type="ECO:0000313" key="3">
    <source>
        <dbReference type="EMBL" id="QHT96655.1"/>
    </source>
</evidence>
<dbReference type="GO" id="GO:0003677">
    <property type="term" value="F:DNA binding"/>
    <property type="evidence" value="ECO:0007669"/>
    <property type="project" value="InterPro"/>
</dbReference>
<dbReference type="InterPro" id="IPR006935">
    <property type="entry name" value="Helicase/UvrB_N"/>
</dbReference>
<dbReference type="InterPro" id="IPR001650">
    <property type="entry name" value="Helicase_C-like"/>
</dbReference>
<sequence>MVKKNNDKHKIINYPDPEDENFVNSIYKKREFQFHRIPKRKKMETYEEIEKYREQTCKVDYKPRQQQAILSNLINPETPYTGVLVMHGTGTGKTCSAISIAEQFKDQVKKYNTRIVVLIPGPNTRENFKSELLFCTGDTYLKNKDMIQQLSKAEQERERKIGIYSSLQNYKILSYKTFYKKVLGEKILEKKIDTDNKIKSSYRRNQEGEVERELVVDKINNMDNSIIIVDEAHNLTNNEYGEALKKIISVSQNLKVILLTATPMKNLADDIVHLLNFIKPNDDQIKRDKIFTGDKNYLMDLKPGGMEYLKEKARGYVSFYRGNIPFTFAKKIDKGEIPKGLLFTHVVRCMMEPFQLESYENTVKNFDDSLSKTSSAAANFVFPGLDATKKKLVGYYSTDGVNRVVSQLSNEKENLLKLINKQIFKGKLTKEEERNFMYETESKTINGLILNLKYLKYFSIKFYKTIMRMSKLVEGDKGQGTAFIYSNLVKAGGMEIFAEALRENGYLEYQENSNDYDIKDNTIDYKTGKTFSQMQKEGNLSDFKPATYLLITGGIDDSGEELPEIKQKIIREVFNKPSNKYGKHLKFILGTKVMNEGITLENIKEIHILDVHYNLGKVDQVIGRGIRMCKHLAVINDKNRFPKVNVYRYVAALKSGLSTDETLYKKAEIKYILIKKVERGLKEVALDCPLLLYNNKFPEEIEKHKGCVKPTLENVAKGKKICPALCDFQECDYKCDGVKINKNYYNKDGYRPLDKKEVDYSTFNNKLAKVEITSIKNNIKDLFRFKHIYSYSEILDKIVNSMSDHQKELFDENFLYQALSELMPKTENDFNTFTDNIFDKYNRAGYLINKETFYIFQPFDQNEDVPLYYRNKFDIEYKNQIPIENYVRQKYGEINDNETKNSTNIDKKMKKEKGYNFDKVMDYYMDRDEYNIVGIIDKNLNKLASQDDDLFKIRPPRAKILEKKRGTGIPTLKGAVCSTSKSKPHLLKLLSTMPNVTSDEITYLKKSTRESVCNFIKDKLLHLEKYSTSSNKNKMTYVMIPFDHPIYQFPFNLEDRLKYTIKNLKSIINRDIDYKTIKGKEGTFLKETGLISYTIELPNNKYTLAAKKELEQEGYVLKDNKWIIKVN</sequence>
<evidence type="ECO:0000256" key="1">
    <source>
        <dbReference type="ARBA" id="ARBA00022801"/>
    </source>
</evidence>
<protein>
    <recommendedName>
        <fullName evidence="2">Helicase ATP-binding domain-containing protein</fullName>
    </recommendedName>
</protein>
<dbReference type="PROSITE" id="PS00690">
    <property type="entry name" value="DEAH_ATP_HELICASE"/>
    <property type="match status" value="1"/>
</dbReference>
<dbReference type="InterPro" id="IPR050742">
    <property type="entry name" value="Helicase_Restrict-Modif_Enz"/>
</dbReference>
<name>A0A6C0IW33_9ZZZZ</name>
<dbReference type="InterPro" id="IPR014001">
    <property type="entry name" value="Helicase_ATP-bd"/>
</dbReference>
<accession>A0A6C0IW33</accession>
<dbReference type="PANTHER" id="PTHR47396:SF1">
    <property type="entry name" value="ATP-DEPENDENT HELICASE IRC3-RELATED"/>
    <property type="match status" value="1"/>
</dbReference>
<dbReference type="EMBL" id="MN740262">
    <property type="protein sequence ID" value="QHT96655.1"/>
    <property type="molecule type" value="Genomic_DNA"/>
</dbReference>
<dbReference type="Gene3D" id="3.40.50.300">
    <property type="entry name" value="P-loop containing nucleotide triphosphate hydrolases"/>
    <property type="match status" value="2"/>
</dbReference>
<organism evidence="3">
    <name type="scientific">viral metagenome</name>
    <dbReference type="NCBI Taxonomy" id="1070528"/>
    <lineage>
        <taxon>unclassified sequences</taxon>
        <taxon>metagenomes</taxon>
        <taxon>organismal metagenomes</taxon>
    </lineage>
</organism>
<dbReference type="GO" id="GO:0016787">
    <property type="term" value="F:hydrolase activity"/>
    <property type="evidence" value="ECO:0007669"/>
    <property type="project" value="UniProtKB-KW"/>
</dbReference>
<dbReference type="SUPFAM" id="SSF52540">
    <property type="entry name" value="P-loop containing nucleoside triphosphate hydrolases"/>
    <property type="match status" value="2"/>
</dbReference>
<dbReference type="PANTHER" id="PTHR47396">
    <property type="entry name" value="TYPE I RESTRICTION ENZYME ECOKI R PROTEIN"/>
    <property type="match status" value="1"/>
</dbReference>
<keyword evidence="1" id="KW-0378">Hydrolase</keyword>
<dbReference type="GO" id="GO:0005829">
    <property type="term" value="C:cytosol"/>
    <property type="evidence" value="ECO:0007669"/>
    <property type="project" value="TreeGrafter"/>
</dbReference>
<dbReference type="InterPro" id="IPR027417">
    <property type="entry name" value="P-loop_NTPase"/>
</dbReference>
<reference evidence="3" key="1">
    <citation type="journal article" date="2020" name="Nature">
        <title>Giant virus diversity and host interactions through global metagenomics.</title>
        <authorList>
            <person name="Schulz F."/>
            <person name="Roux S."/>
            <person name="Paez-Espino D."/>
            <person name="Jungbluth S."/>
            <person name="Walsh D.A."/>
            <person name="Denef V.J."/>
            <person name="McMahon K.D."/>
            <person name="Konstantinidis K.T."/>
            <person name="Eloe-Fadrosh E.A."/>
            <person name="Kyrpides N.C."/>
            <person name="Woyke T."/>
        </authorList>
    </citation>
    <scope>NUCLEOTIDE SEQUENCE</scope>
    <source>
        <strain evidence="3">GVMAG-M-3300024302-11</strain>
    </source>
</reference>
<dbReference type="CDD" id="cd18785">
    <property type="entry name" value="SF2_C"/>
    <property type="match status" value="1"/>
</dbReference>
<proteinExistence type="predicted"/>
<dbReference type="InterPro" id="IPR002464">
    <property type="entry name" value="DNA/RNA_helicase_DEAH_CS"/>
</dbReference>
<dbReference type="AlphaFoldDB" id="A0A6C0IW33"/>
<dbReference type="SMART" id="SM00487">
    <property type="entry name" value="DEXDc"/>
    <property type="match status" value="1"/>
</dbReference>
<dbReference type="Pfam" id="PF00271">
    <property type="entry name" value="Helicase_C"/>
    <property type="match status" value="1"/>
</dbReference>
<dbReference type="Pfam" id="PF04851">
    <property type="entry name" value="ResIII"/>
    <property type="match status" value="1"/>
</dbReference>